<gene>
    <name evidence="1" type="ORF">ACFS5M_02385</name>
</gene>
<dbReference type="EMBL" id="JBHUOV010000001">
    <property type="protein sequence ID" value="MFD2822499.1"/>
    <property type="molecule type" value="Genomic_DNA"/>
</dbReference>
<organism evidence="1 2">
    <name type="scientific">Lacinutrix iliipiscaria</name>
    <dbReference type="NCBI Taxonomy" id="1230532"/>
    <lineage>
        <taxon>Bacteria</taxon>
        <taxon>Pseudomonadati</taxon>
        <taxon>Bacteroidota</taxon>
        <taxon>Flavobacteriia</taxon>
        <taxon>Flavobacteriales</taxon>
        <taxon>Flavobacteriaceae</taxon>
        <taxon>Lacinutrix</taxon>
    </lineage>
</organism>
<evidence type="ECO:0000313" key="2">
    <source>
        <dbReference type="Proteomes" id="UP001597533"/>
    </source>
</evidence>
<evidence type="ECO:0000313" key="1">
    <source>
        <dbReference type="EMBL" id="MFD2822499.1"/>
    </source>
</evidence>
<dbReference type="RefSeq" id="WP_183485265.1">
    <property type="nucleotide sequence ID" value="NZ_JBHUOV010000001.1"/>
</dbReference>
<evidence type="ECO:0008006" key="3">
    <source>
        <dbReference type="Google" id="ProtNLM"/>
    </source>
</evidence>
<comment type="caution">
    <text evidence="1">The sequence shown here is derived from an EMBL/GenBank/DDBJ whole genome shotgun (WGS) entry which is preliminary data.</text>
</comment>
<dbReference type="PROSITE" id="PS51257">
    <property type="entry name" value="PROKAR_LIPOPROTEIN"/>
    <property type="match status" value="1"/>
</dbReference>
<proteinExistence type="predicted"/>
<name>A0ABW5WJT9_9FLAO</name>
<dbReference type="Proteomes" id="UP001597533">
    <property type="component" value="Unassembled WGS sequence"/>
</dbReference>
<sequence length="131" mass="15137">MKAQSIILIIFACFLLVLSCIDNNKKDQIAINNWGGRVCNPFDSFPLREDIKFKDGSTTLKNAEYYINSSYVARELNNKTFAPSNGKHNKVYGANMHNKSLPYLKMGLYRYWSDSNKHDVFYDNLLISNRL</sequence>
<reference evidence="2" key="1">
    <citation type="journal article" date="2019" name="Int. J. Syst. Evol. Microbiol.">
        <title>The Global Catalogue of Microorganisms (GCM) 10K type strain sequencing project: providing services to taxonomists for standard genome sequencing and annotation.</title>
        <authorList>
            <consortium name="The Broad Institute Genomics Platform"/>
            <consortium name="The Broad Institute Genome Sequencing Center for Infectious Disease"/>
            <person name="Wu L."/>
            <person name="Ma J."/>
        </authorList>
    </citation>
    <scope>NUCLEOTIDE SEQUENCE [LARGE SCALE GENOMIC DNA]</scope>
    <source>
        <strain evidence="2">KCTC 32141</strain>
    </source>
</reference>
<keyword evidence="2" id="KW-1185">Reference proteome</keyword>
<protein>
    <recommendedName>
        <fullName evidence="3">Lipoprotein</fullName>
    </recommendedName>
</protein>
<accession>A0ABW5WJT9</accession>